<dbReference type="EMBL" id="CP033577">
    <property type="protein sequence ID" value="AYV22858.1"/>
    <property type="molecule type" value="Genomic_DNA"/>
</dbReference>
<organism evidence="1 2">
    <name type="scientific">Vibrio mediterranei</name>
    <dbReference type="NCBI Taxonomy" id="689"/>
    <lineage>
        <taxon>Bacteria</taxon>
        <taxon>Pseudomonadati</taxon>
        <taxon>Pseudomonadota</taxon>
        <taxon>Gammaproteobacteria</taxon>
        <taxon>Vibrionales</taxon>
        <taxon>Vibrionaceae</taxon>
        <taxon>Vibrio</taxon>
    </lineage>
</organism>
<gene>
    <name evidence="1" type="ORF">ECB94_17070</name>
</gene>
<sequence length="91" mass="10301">MDFEFYNKGDSYTYLCIESATFKEESTQLIKQGFVEQSLIITVVSAEEAEAIYKSEHQGFLKKLYMLISSIGLQSRALTLPALPKDCYSSI</sequence>
<reference evidence="1 2" key="1">
    <citation type="submission" date="2018-11" db="EMBL/GenBank/DDBJ databases">
        <title>Complete Genome Sequence of Vbrio mediterranei 117-T6: a Potential Pathogen Bacteria Isolated from the Conchocelis of Pyropia.</title>
        <authorList>
            <person name="Liu Q."/>
        </authorList>
    </citation>
    <scope>NUCLEOTIDE SEQUENCE [LARGE SCALE GENOMIC DNA]</scope>
    <source>
        <strain evidence="1 2">117-T6</strain>
    </source>
</reference>
<evidence type="ECO:0000313" key="1">
    <source>
        <dbReference type="EMBL" id="AYV22858.1"/>
    </source>
</evidence>
<protein>
    <submittedName>
        <fullName evidence="1">Uncharacterized protein</fullName>
    </submittedName>
</protein>
<evidence type="ECO:0000313" key="2">
    <source>
        <dbReference type="Proteomes" id="UP000279760"/>
    </source>
</evidence>
<dbReference type="RefSeq" id="WP_124941111.1">
    <property type="nucleotide sequence ID" value="NZ_CP033577.1"/>
</dbReference>
<dbReference type="AlphaFoldDB" id="A0A3G4VFR8"/>
<name>A0A3G4VFR8_9VIBR</name>
<dbReference type="Proteomes" id="UP000279760">
    <property type="component" value="Chromosome 1"/>
</dbReference>
<accession>A0A3G4VFR8</accession>
<proteinExistence type="predicted"/>